<feature type="region of interest" description="Disordered" evidence="1">
    <location>
        <begin position="184"/>
        <end position="205"/>
    </location>
</feature>
<protein>
    <submittedName>
        <fullName evidence="2">Uncharacterized protein</fullName>
    </submittedName>
</protein>
<dbReference type="EMBL" id="KL142403">
    <property type="protein sequence ID" value="KDR69222.1"/>
    <property type="molecule type" value="Genomic_DNA"/>
</dbReference>
<name>A0A067SGS4_GALM3</name>
<sequence length="298" mass="33772">MKQSKDAVQKGNTQLLLPITDGQSFVICFPASAYKIAKSLEINLYFKNQYAYTSTFNPSGDESVNSEYVKNQSASRSTFNPSRDESVNDDDAMLVVRIDKITHSRYKTYINDRFIRDGRCLRYDINPENRVDTAGIAIDTTETVPITLTVFQYAEYGKVEAAAQAMRNPKFGDVEMENEGQVLKGSETEPDADGADSTNSSSVRARPLDADRMRYSSAIAWPIAFELECKDVKDSVQQKHDKMMWQWVVERGNNALLSTHEYFAYSHKVAWPSALSTVSVTWRGKIQERHTQLFKNLP</sequence>
<accession>A0A067SGS4</accession>
<dbReference type="OrthoDB" id="3119524at2759"/>
<evidence type="ECO:0000313" key="2">
    <source>
        <dbReference type="EMBL" id="KDR69222.1"/>
    </source>
</evidence>
<dbReference type="Proteomes" id="UP000027222">
    <property type="component" value="Unassembled WGS sequence"/>
</dbReference>
<evidence type="ECO:0000256" key="1">
    <source>
        <dbReference type="SAM" id="MobiDB-lite"/>
    </source>
</evidence>
<evidence type="ECO:0000313" key="3">
    <source>
        <dbReference type="Proteomes" id="UP000027222"/>
    </source>
</evidence>
<keyword evidence="3" id="KW-1185">Reference proteome</keyword>
<gene>
    <name evidence="2" type="ORF">GALMADRAFT_160520</name>
</gene>
<dbReference type="AlphaFoldDB" id="A0A067SGS4"/>
<dbReference type="HOGENOM" id="CLU_070623_0_0_1"/>
<proteinExistence type="predicted"/>
<reference evidence="3" key="1">
    <citation type="journal article" date="2014" name="Proc. Natl. Acad. Sci. U.S.A.">
        <title>Extensive sampling of basidiomycete genomes demonstrates inadequacy of the white-rot/brown-rot paradigm for wood decay fungi.</title>
        <authorList>
            <person name="Riley R."/>
            <person name="Salamov A.A."/>
            <person name="Brown D.W."/>
            <person name="Nagy L.G."/>
            <person name="Floudas D."/>
            <person name="Held B.W."/>
            <person name="Levasseur A."/>
            <person name="Lombard V."/>
            <person name="Morin E."/>
            <person name="Otillar R."/>
            <person name="Lindquist E.A."/>
            <person name="Sun H."/>
            <person name="LaButti K.M."/>
            <person name="Schmutz J."/>
            <person name="Jabbour D."/>
            <person name="Luo H."/>
            <person name="Baker S.E."/>
            <person name="Pisabarro A.G."/>
            <person name="Walton J.D."/>
            <person name="Blanchette R.A."/>
            <person name="Henrissat B."/>
            <person name="Martin F."/>
            <person name="Cullen D."/>
            <person name="Hibbett D.S."/>
            <person name="Grigoriev I.V."/>
        </authorList>
    </citation>
    <scope>NUCLEOTIDE SEQUENCE [LARGE SCALE GENOMIC DNA]</scope>
    <source>
        <strain evidence="3">CBS 339.88</strain>
    </source>
</reference>
<organism evidence="2 3">
    <name type="scientific">Galerina marginata (strain CBS 339.88)</name>
    <dbReference type="NCBI Taxonomy" id="685588"/>
    <lineage>
        <taxon>Eukaryota</taxon>
        <taxon>Fungi</taxon>
        <taxon>Dikarya</taxon>
        <taxon>Basidiomycota</taxon>
        <taxon>Agaricomycotina</taxon>
        <taxon>Agaricomycetes</taxon>
        <taxon>Agaricomycetidae</taxon>
        <taxon>Agaricales</taxon>
        <taxon>Agaricineae</taxon>
        <taxon>Strophariaceae</taxon>
        <taxon>Galerina</taxon>
    </lineage>
</organism>